<sequence length="683" mass="76176">MEEICDLEGDDRELFSDQLCSIGEFARISAAHAFPLLTALLENRVCKLEERLTALQTAANSGSPIPPIQGMENLFEDLHWLLLIAGHMIADESTGETPLIPSAVVQYSAACVERTDVTATLDFMFGSQSGALGCSSMDKSRVDPVVKLVTCVCCLASAGNKAIASNMAHFLSPQVAGTVVWFLRNFTRSYLFPDERDSVELSASLSSIFGKDSTGGKWMIGFLLDTVRANLTYWASEPALAEDTVLLLLSLVDTKSRAEVAVSFECLWQLGQLQASREGPISQLPAEVHRFYVQALVLAGSSEGDHPLRDRYWKQFLQSMHNRFGIVCHQPNFVKLAQKEPIKAEVQSLLESFKGVALAVNAWNVNELFDFLLPVLRDSVTLLSVYHTCPEVAVLVLEFYVNAVEAFVNFLSQTQANHLFKACLSLLDTYTKCNMGKHSLSSLVEEEQFYDLLLLMKLLSHMLAQDILNLGPDDGTEKISAGDVTLYGLNIILPLITVELLKFPSLCEEYFKLSTFVCEVYPEKVVALPDGLFHNMMSTLEVGLSIYDSDISKMSLESVASLIEHFFKEMRENPPQRMLEIVRHFLRLIFNMVLLESFDMDLLQPASCAFHALICSNQGYYTELVRSLLAHQGDPVISQRLLGAFHQLTPSDMKLSLDKHSKAQFRRNLDTFLANVKGFLCRK</sequence>
<evidence type="ECO:0000256" key="2">
    <source>
        <dbReference type="ARBA" id="ARBA00004496"/>
    </source>
</evidence>
<evidence type="ECO:0000313" key="9">
    <source>
        <dbReference type="EMBL" id="EDO28766.1"/>
    </source>
</evidence>
<evidence type="ECO:0000256" key="7">
    <source>
        <dbReference type="ARBA" id="ARBA00023242"/>
    </source>
</evidence>
<dbReference type="Proteomes" id="UP000001593">
    <property type="component" value="Unassembled WGS sequence"/>
</dbReference>
<dbReference type="SUPFAM" id="SSF48371">
    <property type="entry name" value="ARM repeat"/>
    <property type="match status" value="1"/>
</dbReference>
<dbReference type="AlphaFoldDB" id="A7T5J4"/>
<keyword evidence="5" id="KW-0963">Cytoplasm</keyword>
<dbReference type="OMA" id="RIDICEH"/>
<evidence type="ECO:0000256" key="8">
    <source>
        <dbReference type="ARBA" id="ARBA00040444"/>
    </source>
</evidence>
<dbReference type="eggNOG" id="KOG4541">
    <property type="taxonomic scope" value="Eukaryota"/>
</dbReference>
<dbReference type="FunCoup" id="A7T5J4">
    <property type="interactions" value="337"/>
</dbReference>
<dbReference type="InterPro" id="IPR044189">
    <property type="entry name" value="XPO4/7-like"/>
</dbReference>
<dbReference type="GO" id="GO:0005049">
    <property type="term" value="F:nuclear export signal receptor activity"/>
    <property type="evidence" value="ECO:0000318"/>
    <property type="project" value="GO_Central"/>
</dbReference>
<evidence type="ECO:0000256" key="3">
    <source>
        <dbReference type="ARBA" id="ARBA00009466"/>
    </source>
</evidence>
<keyword evidence="4" id="KW-0813">Transport</keyword>
<keyword evidence="10" id="KW-1185">Reference proteome</keyword>
<dbReference type="GO" id="GO:0005643">
    <property type="term" value="C:nuclear pore"/>
    <property type="evidence" value="ECO:0000318"/>
    <property type="project" value="GO_Central"/>
</dbReference>
<dbReference type="Gene3D" id="1.25.10.10">
    <property type="entry name" value="Leucine-rich Repeat Variant"/>
    <property type="match status" value="1"/>
</dbReference>
<dbReference type="PANTHER" id="PTHR12596">
    <property type="entry name" value="EXPORTIN 4,7-RELATED"/>
    <property type="match status" value="1"/>
</dbReference>
<evidence type="ECO:0000256" key="1">
    <source>
        <dbReference type="ARBA" id="ARBA00004123"/>
    </source>
</evidence>
<reference evidence="9 10" key="1">
    <citation type="journal article" date="2007" name="Science">
        <title>Sea anemone genome reveals ancestral eumetazoan gene repertoire and genomic organization.</title>
        <authorList>
            <person name="Putnam N.H."/>
            <person name="Srivastava M."/>
            <person name="Hellsten U."/>
            <person name="Dirks B."/>
            <person name="Chapman J."/>
            <person name="Salamov A."/>
            <person name="Terry A."/>
            <person name="Shapiro H."/>
            <person name="Lindquist E."/>
            <person name="Kapitonov V.V."/>
            <person name="Jurka J."/>
            <person name="Genikhovich G."/>
            <person name="Grigoriev I.V."/>
            <person name="Lucas S.M."/>
            <person name="Steele R.E."/>
            <person name="Finnerty J.R."/>
            <person name="Technau U."/>
            <person name="Martindale M.Q."/>
            <person name="Rokhsar D.S."/>
        </authorList>
    </citation>
    <scope>NUCLEOTIDE SEQUENCE [LARGE SCALE GENOMIC DNA]</scope>
    <source>
        <strain evidence="10">CH2 X CH6</strain>
    </source>
</reference>
<proteinExistence type="inferred from homology"/>
<dbReference type="GO" id="GO:0006611">
    <property type="term" value="P:protein export from nucleus"/>
    <property type="evidence" value="ECO:0000318"/>
    <property type="project" value="GO_Central"/>
</dbReference>
<keyword evidence="6" id="KW-0653">Protein transport</keyword>
<dbReference type="InterPro" id="IPR016024">
    <property type="entry name" value="ARM-type_fold"/>
</dbReference>
<evidence type="ECO:0000256" key="5">
    <source>
        <dbReference type="ARBA" id="ARBA00022490"/>
    </source>
</evidence>
<evidence type="ECO:0000256" key="6">
    <source>
        <dbReference type="ARBA" id="ARBA00022927"/>
    </source>
</evidence>
<dbReference type="KEGG" id="nve:5499239"/>
<accession>A7T5J4</accession>
<evidence type="ECO:0000256" key="4">
    <source>
        <dbReference type="ARBA" id="ARBA00022448"/>
    </source>
</evidence>
<evidence type="ECO:0000313" key="10">
    <source>
        <dbReference type="Proteomes" id="UP000001593"/>
    </source>
</evidence>
<protein>
    <recommendedName>
        <fullName evidence="8">Exportin-4</fullName>
    </recommendedName>
</protein>
<dbReference type="EMBL" id="DS471208">
    <property type="protein sequence ID" value="EDO28766.1"/>
    <property type="molecule type" value="Genomic_DNA"/>
</dbReference>
<dbReference type="PhylomeDB" id="A7T5J4"/>
<keyword evidence="7" id="KW-0539">Nucleus</keyword>
<dbReference type="GO" id="GO:0005737">
    <property type="term" value="C:cytoplasm"/>
    <property type="evidence" value="ECO:0000318"/>
    <property type="project" value="GO_Central"/>
</dbReference>
<comment type="similarity">
    <text evidence="3">Belongs to the exportin family.</text>
</comment>
<gene>
    <name evidence="9" type="ORF">NEMVEDRAFT_v1g195832</name>
</gene>
<name>A7T5J4_NEMVE</name>
<dbReference type="HOGENOM" id="CLU_019865_0_0_1"/>
<comment type="subcellular location">
    <subcellularLocation>
        <location evidence="2">Cytoplasm</location>
    </subcellularLocation>
    <subcellularLocation>
        <location evidence="1">Nucleus</location>
    </subcellularLocation>
</comment>
<dbReference type="STRING" id="45351.A7T5J4"/>
<dbReference type="InterPro" id="IPR011989">
    <property type="entry name" value="ARM-like"/>
</dbReference>
<organism evidence="9 10">
    <name type="scientific">Nematostella vectensis</name>
    <name type="common">Starlet sea anemone</name>
    <dbReference type="NCBI Taxonomy" id="45351"/>
    <lineage>
        <taxon>Eukaryota</taxon>
        <taxon>Metazoa</taxon>
        <taxon>Cnidaria</taxon>
        <taxon>Anthozoa</taxon>
        <taxon>Hexacorallia</taxon>
        <taxon>Actiniaria</taxon>
        <taxon>Edwardsiidae</taxon>
        <taxon>Nematostella</taxon>
    </lineage>
</organism>
<dbReference type="PANTHER" id="PTHR12596:SF1">
    <property type="entry name" value="EXPORTIN-4"/>
    <property type="match status" value="1"/>
</dbReference>
<dbReference type="InParanoid" id="A7T5J4"/>